<protein>
    <recommendedName>
        <fullName evidence="8">RNA polymerase II subunit 5-mediating protein homolog</fullName>
    </recommendedName>
</protein>
<dbReference type="PANTHER" id="PTHR15111:SF0">
    <property type="entry name" value="UNCONVENTIONAL PREFOLDIN RPB5 INTERACTOR 1"/>
    <property type="match status" value="1"/>
</dbReference>
<feature type="region of interest" description="Disordered" evidence="5">
    <location>
        <begin position="357"/>
        <end position="390"/>
    </location>
</feature>
<feature type="region of interest" description="Disordered" evidence="5">
    <location>
        <begin position="1"/>
        <end position="21"/>
    </location>
</feature>
<dbReference type="EnsemblPlants" id="Kaladp0053s0278.1.v1.1">
    <property type="protein sequence ID" value="Kaladp0053s0278.1.v1.1"/>
    <property type="gene ID" value="Kaladp0053s0278.v1.1"/>
</dbReference>
<dbReference type="GO" id="GO:0005634">
    <property type="term" value="C:nucleus"/>
    <property type="evidence" value="ECO:0007669"/>
    <property type="project" value="UniProtKB-SubCell"/>
</dbReference>
<dbReference type="GO" id="GO:0019212">
    <property type="term" value="F:phosphatase inhibitor activity"/>
    <property type="evidence" value="ECO:0007669"/>
    <property type="project" value="TreeGrafter"/>
</dbReference>
<sequence length="390" mass="42942">MDGKGTVTPLSSMFSPEEANGAARRVDQAIAERTSELHRVRAFLDDNSGLAKLVQRLPDQLHHDIMVPFGKGAFFPGRLIHTNEFLVLLGEGYYADRTSKQTVEILDRRGKELESQMQSLKAMIKDLKAESSFFGATATEAAEGLVEIREEYVEQHTTEEVLVKVSSGLTQVESLGPSENQNIKESMKNEDFARIMARMEELEKAELAAEGEDNYDEKLFFGNDVEKAEEDEILAGHGCDTDSGDDDMEENDSDGIEYIKTSYSQNHPTKPVFHDPKTSKLEGSATSLAPRGQILLRTDLAHGGDTKRVSTRVSGAPKVNENLPDGRSLGEKTPAKTPQPVFDSQKAFTGSVVEHPYNLHSEPKNQAGTSGESAGVLPTKPVSRFKMQRK</sequence>
<keyword evidence="4" id="KW-0175">Coiled coil</keyword>
<dbReference type="GO" id="GO:0006457">
    <property type="term" value="P:protein folding"/>
    <property type="evidence" value="ECO:0007669"/>
    <property type="project" value="UniProtKB-ARBA"/>
</dbReference>
<proteinExistence type="inferred from homology"/>
<keyword evidence="7" id="KW-1185">Reference proteome</keyword>
<evidence type="ECO:0000256" key="4">
    <source>
        <dbReference type="SAM" id="Coils"/>
    </source>
</evidence>
<comment type="similarity">
    <text evidence="3">Belongs to the RNA polymerase II subunit 5-mediating protein family.</text>
</comment>
<evidence type="ECO:0000256" key="1">
    <source>
        <dbReference type="ARBA" id="ARBA00004123"/>
    </source>
</evidence>
<dbReference type="InterPro" id="IPR004127">
    <property type="entry name" value="Prefoldin_subunit_alpha"/>
</dbReference>
<accession>A0A7N0ZZB1</accession>
<evidence type="ECO:0000256" key="5">
    <source>
        <dbReference type="SAM" id="MobiDB-lite"/>
    </source>
</evidence>
<dbReference type="SUPFAM" id="SSF46579">
    <property type="entry name" value="Prefoldin"/>
    <property type="match status" value="1"/>
</dbReference>
<evidence type="ECO:0000313" key="6">
    <source>
        <dbReference type="EnsemblPlants" id="Kaladp0053s0278.1.v1.1"/>
    </source>
</evidence>
<dbReference type="Gene3D" id="1.10.287.370">
    <property type="match status" value="1"/>
</dbReference>
<dbReference type="CDD" id="cd23159">
    <property type="entry name" value="Prefoldin_URI1"/>
    <property type="match status" value="1"/>
</dbReference>
<dbReference type="GO" id="GO:0000122">
    <property type="term" value="P:negative regulation of transcription by RNA polymerase II"/>
    <property type="evidence" value="ECO:0007669"/>
    <property type="project" value="TreeGrafter"/>
</dbReference>
<dbReference type="Gramene" id="Kaladp0053s0278.1.v1.1">
    <property type="protein sequence ID" value="Kaladp0053s0278.1.v1.1"/>
    <property type="gene ID" value="Kaladp0053s0278.v1.1"/>
</dbReference>
<comment type="subcellular location">
    <subcellularLocation>
        <location evidence="1">Nucleus</location>
    </subcellularLocation>
</comment>
<dbReference type="AlphaFoldDB" id="A0A7N0ZZB1"/>
<dbReference type="GO" id="GO:0005829">
    <property type="term" value="C:cytosol"/>
    <property type="evidence" value="ECO:0007669"/>
    <property type="project" value="EnsemblPlants"/>
</dbReference>
<organism evidence="6 7">
    <name type="scientific">Kalanchoe fedtschenkoi</name>
    <name type="common">Lavender scallops</name>
    <name type="synonym">South American air plant</name>
    <dbReference type="NCBI Taxonomy" id="63787"/>
    <lineage>
        <taxon>Eukaryota</taxon>
        <taxon>Viridiplantae</taxon>
        <taxon>Streptophyta</taxon>
        <taxon>Embryophyta</taxon>
        <taxon>Tracheophyta</taxon>
        <taxon>Spermatophyta</taxon>
        <taxon>Magnoliopsida</taxon>
        <taxon>eudicotyledons</taxon>
        <taxon>Gunneridae</taxon>
        <taxon>Pentapetalae</taxon>
        <taxon>Saxifragales</taxon>
        <taxon>Crassulaceae</taxon>
        <taxon>Kalanchoe</taxon>
    </lineage>
</organism>
<dbReference type="GO" id="GO:0003682">
    <property type="term" value="F:chromatin binding"/>
    <property type="evidence" value="ECO:0007669"/>
    <property type="project" value="TreeGrafter"/>
</dbReference>
<feature type="coiled-coil region" evidence="4">
    <location>
        <begin position="103"/>
        <end position="130"/>
    </location>
</feature>
<dbReference type="OMA" id="HHNIMVP"/>
<evidence type="ECO:0000313" key="7">
    <source>
        <dbReference type="Proteomes" id="UP000594263"/>
    </source>
</evidence>
<feature type="region of interest" description="Disordered" evidence="5">
    <location>
        <begin position="301"/>
        <end position="342"/>
    </location>
</feature>
<feature type="region of interest" description="Disordered" evidence="5">
    <location>
        <begin position="261"/>
        <end position="288"/>
    </location>
</feature>
<dbReference type="GO" id="GO:0000785">
    <property type="term" value="C:chromatin"/>
    <property type="evidence" value="ECO:0007669"/>
    <property type="project" value="EnsemblPlants"/>
</dbReference>
<name>A0A7N0ZZB1_KALFE</name>
<dbReference type="Proteomes" id="UP000594263">
    <property type="component" value="Unplaced"/>
</dbReference>
<evidence type="ECO:0008006" key="8">
    <source>
        <dbReference type="Google" id="ProtNLM"/>
    </source>
</evidence>
<evidence type="ECO:0000256" key="3">
    <source>
        <dbReference type="ARBA" id="ARBA00038295"/>
    </source>
</evidence>
<dbReference type="InterPro" id="IPR009053">
    <property type="entry name" value="Prefoldin"/>
</dbReference>
<dbReference type="InterPro" id="IPR052255">
    <property type="entry name" value="RNA_pol_II_subunit5-mediator"/>
</dbReference>
<keyword evidence="2" id="KW-0539">Nucleus</keyword>
<dbReference type="PANTHER" id="PTHR15111">
    <property type="entry name" value="RNA POLYMERASE II SUBUNIT 5-MEDIATING PROTEIN NNX3"/>
    <property type="match status" value="1"/>
</dbReference>
<evidence type="ECO:0000256" key="2">
    <source>
        <dbReference type="ARBA" id="ARBA00023242"/>
    </source>
</evidence>
<dbReference type="Pfam" id="PF02996">
    <property type="entry name" value="Prefoldin"/>
    <property type="match status" value="1"/>
</dbReference>
<dbReference type="GO" id="GO:0003714">
    <property type="term" value="F:transcription corepressor activity"/>
    <property type="evidence" value="ECO:0007669"/>
    <property type="project" value="TreeGrafter"/>
</dbReference>
<dbReference type="GO" id="GO:0009409">
    <property type="term" value="P:response to cold"/>
    <property type="evidence" value="ECO:0007669"/>
    <property type="project" value="UniProtKB-ARBA"/>
</dbReference>
<reference evidence="6" key="1">
    <citation type="submission" date="2021-01" db="UniProtKB">
        <authorList>
            <consortium name="EnsemblPlants"/>
        </authorList>
    </citation>
    <scope>IDENTIFICATION</scope>
</reference>